<proteinExistence type="inferred from homology"/>
<dbReference type="AlphaFoldDB" id="A0A495EDC1"/>
<dbReference type="PANTHER" id="PTHR21599:SF0">
    <property type="entry name" value="GLYCERATE KINASE"/>
    <property type="match status" value="1"/>
</dbReference>
<dbReference type="Proteomes" id="UP000269412">
    <property type="component" value="Unassembled WGS sequence"/>
</dbReference>
<dbReference type="PANTHER" id="PTHR21599">
    <property type="entry name" value="GLYCERATE KINASE"/>
    <property type="match status" value="1"/>
</dbReference>
<accession>A0A495EDC1</accession>
<evidence type="ECO:0000313" key="5">
    <source>
        <dbReference type="EMBL" id="RKR14882.1"/>
    </source>
</evidence>
<evidence type="ECO:0000256" key="3">
    <source>
        <dbReference type="ARBA" id="ARBA00022777"/>
    </source>
</evidence>
<keyword evidence="6" id="KW-1185">Reference proteome</keyword>
<evidence type="ECO:0000256" key="1">
    <source>
        <dbReference type="ARBA" id="ARBA00006284"/>
    </source>
</evidence>
<comment type="similarity">
    <text evidence="1 4">Belongs to the glycerate kinase type-1 family.</text>
</comment>
<dbReference type="Pfam" id="PF02595">
    <property type="entry name" value="Gly_kinase"/>
    <property type="match status" value="1"/>
</dbReference>
<keyword evidence="2 4" id="KW-0808">Transferase</keyword>
<evidence type="ECO:0000256" key="2">
    <source>
        <dbReference type="ARBA" id="ARBA00022679"/>
    </source>
</evidence>
<dbReference type="Gene3D" id="3.40.50.10350">
    <property type="entry name" value="Glycerate kinase, domain 1"/>
    <property type="match status" value="1"/>
</dbReference>
<gene>
    <name evidence="5" type="ORF">CLV91_0963</name>
</gene>
<keyword evidence="3 4" id="KW-0418">Kinase</keyword>
<dbReference type="GO" id="GO:0031388">
    <property type="term" value="P:organic acid phosphorylation"/>
    <property type="evidence" value="ECO:0007669"/>
    <property type="project" value="UniProtKB-UniRule"/>
</dbReference>
<dbReference type="InterPro" id="IPR004381">
    <property type="entry name" value="Glycerate_kinase"/>
</dbReference>
<organism evidence="5 6">
    <name type="scientific">Maribacter vaceletii</name>
    <dbReference type="NCBI Taxonomy" id="1206816"/>
    <lineage>
        <taxon>Bacteria</taxon>
        <taxon>Pseudomonadati</taxon>
        <taxon>Bacteroidota</taxon>
        <taxon>Flavobacteriia</taxon>
        <taxon>Flavobacteriales</taxon>
        <taxon>Flavobacteriaceae</taxon>
        <taxon>Maribacter</taxon>
    </lineage>
</organism>
<comment type="caution">
    <text evidence="5">The sequence shown here is derived from an EMBL/GenBank/DDBJ whole genome shotgun (WGS) entry which is preliminary data.</text>
</comment>
<reference evidence="5 6" key="1">
    <citation type="submission" date="2018-10" db="EMBL/GenBank/DDBJ databases">
        <title>Genomic Encyclopedia of Archaeal and Bacterial Type Strains, Phase II (KMG-II): from individual species to whole genera.</title>
        <authorList>
            <person name="Goeker M."/>
        </authorList>
    </citation>
    <scope>NUCLEOTIDE SEQUENCE [LARGE SCALE GENOMIC DNA]</scope>
    <source>
        <strain evidence="5 6">DSM 25230</strain>
    </source>
</reference>
<dbReference type="PIRSF" id="PIRSF006078">
    <property type="entry name" value="GlxK"/>
    <property type="match status" value="1"/>
</dbReference>
<dbReference type="InterPro" id="IPR018193">
    <property type="entry name" value="Glyc_kinase_flavodox-like_fold"/>
</dbReference>
<protein>
    <submittedName>
        <fullName evidence="5">Glycerate kinase</fullName>
    </submittedName>
</protein>
<evidence type="ECO:0000313" key="6">
    <source>
        <dbReference type="Proteomes" id="UP000269412"/>
    </source>
</evidence>
<dbReference type="SUPFAM" id="SSF110738">
    <property type="entry name" value="Glycerate kinase I"/>
    <property type="match status" value="1"/>
</dbReference>
<name>A0A495EDC1_9FLAO</name>
<dbReference type="NCBIfam" id="TIGR00045">
    <property type="entry name" value="glycerate kinase"/>
    <property type="match status" value="1"/>
</dbReference>
<dbReference type="GO" id="GO:0008887">
    <property type="term" value="F:glycerate kinase activity"/>
    <property type="evidence" value="ECO:0007669"/>
    <property type="project" value="UniProtKB-UniRule"/>
</dbReference>
<sequence>MMNYLLIPDKFKGSLTATEVINAVSNGIKRADTSSNIFNIIASDGGDGFLDAISNIICTTKTQVETMDPMGRELTASYLLNSKNDTAYIELAKASGLELLKEEERNVMQMSTYGTGLQIKDAVSRGAKTIYMGLGGSATNDAGIGIASALGYIFKDKNGEEVKPIGANLATVFKIEKSETFKKYEDVKFYAVNDVDNPLFGINGAAHVYGEQKGASKEEIIFLDAGLIHLNKIIQEELQKDFALVPGAGAAGGTAYGLKTFFDAEYLSGVDFLLELAEVPKIIESQKINYIVTGEGKIDSQTIHGKLVNGVVKMAKKHKIPVVAICGKLDVDANELQKLGVQKVMQTYNPSKGVKYSMENASQLIEELIEDYFLKELI</sequence>
<evidence type="ECO:0000256" key="4">
    <source>
        <dbReference type="PIRNR" id="PIRNR006078"/>
    </source>
</evidence>
<dbReference type="InterPro" id="IPR018197">
    <property type="entry name" value="Glycerate_kinase_RE-like"/>
</dbReference>
<dbReference type="InterPro" id="IPR036129">
    <property type="entry name" value="Glycerate_kinase_sf"/>
</dbReference>
<dbReference type="Gene3D" id="3.90.1510.10">
    <property type="entry name" value="Glycerate kinase, domain 2"/>
    <property type="match status" value="1"/>
</dbReference>
<dbReference type="EMBL" id="RBIQ01000007">
    <property type="protein sequence ID" value="RKR14882.1"/>
    <property type="molecule type" value="Genomic_DNA"/>
</dbReference>